<evidence type="ECO:0000259" key="17">
    <source>
        <dbReference type="Pfam" id="PF01030"/>
    </source>
</evidence>
<evidence type="ECO:0000256" key="5">
    <source>
        <dbReference type="ARBA" id="ARBA00022692"/>
    </source>
</evidence>
<dbReference type="Gene3D" id="2.60.40.10">
    <property type="entry name" value="Immunoglobulins"/>
    <property type="match status" value="2"/>
</dbReference>
<dbReference type="AlphaFoldDB" id="A0AAU9TYI1"/>
<evidence type="ECO:0000256" key="12">
    <source>
        <dbReference type="ARBA" id="ARBA00023170"/>
    </source>
</evidence>
<comment type="catalytic activity">
    <reaction evidence="14">
        <text>L-tyrosyl-[protein] + ATP = O-phospho-L-tyrosyl-[protein] + ADP + H(+)</text>
        <dbReference type="Rhea" id="RHEA:10596"/>
        <dbReference type="Rhea" id="RHEA-COMP:10136"/>
        <dbReference type="Rhea" id="RHEA-COMP:20101"/>
        <dbReference type="ChEBI" id="CHEBI:15378"/>
        <dbReference type="ChEBI" id="CHEBI:30616"/>
        <dbReference type="ChEBI" id="CHEBI:46858"/>
        <dbReference type="ChEBI" id="CHEBI:61978"/>
        <dbReference type="ChEBI" id="CHEBI:456216"/>
        <dbReference type="EC" id="2.7.10.1"/>
    </reaction>
</comment>
<keyword evidence="6" id="KW-0547">Nucleotide-binding</keyword>
<dbReference type="Pfam" id="PF00757">
    <property type="entry name" value="Furin-like"/>
    <property type="match status" value="1"/>
</dbReference>
<dbReference type="InterPro" id="IPR013783">
    <property type="entry name" value="Ig-like_fold"/>
</dbReference>
<dbReference type="InterPro" id="IPR006212">
    <property type="entry name" value="Furin_repeat"/>
</dbReference>
<keyword evidence="19" id="KW-1185">Reference proteome</keyword>
<keyword evidence="8" id="KW-0067">ATP-binding</keyword>
<evidence type="ECO:0000256" key="2">
    <source>
        <dbReference type="ARBA" id="ARBA00011902"/>
    </source>
</evidence>
<evidence type="ECO:0000256" key="10">
    <source>
        <dbReference type="ARBA" id="ARBA00023136"/>
    </source>
</evidence>
<dbReference type="SUPFAM" id="SSF52058">
    <property type="entry name" value="L domain-like"/>
    <property type="match status" value="2"/>
</dbReference>
<dbReference type="SUPFAM" id="SSF49265">
    <property type="entry name" value="Fibronectin type III"/>
    <property type="match status" value="2"/>
</dbReference>
<evidence type="ECO:0000256" key="6">
    <source>
        <dbReference type="ARBA" id="ARBA00022741"/>
    </source>
</evidence>
<evidence type="ECO:0000256" key="8">
    <source>
        <dbReference type="ARBA" id="ARBA00022840"/>
    </source>
</evidence>
<keyword evidence="9 15" id="KW-1133">Transmembrane helix</keyword>
<evidence type="ECO:0000256" key="9">
    <source>
        <dbReference type="ARBA" id="ARBA00022989"/>
    </source>
</evidence>
<dbReference type="InterPro" id="IPR003961">
    <property type="entry name" value="FN3_dom"/>
</dbReference>
<dbReference type="EMBL" id="CAKOGL010000009">
    <property type="protein sequence ID" value="CAH2090562.1"/>
    <property type="molecule type" value="Genomic_DNA"/>
</dbReference>
<dbReference type="SUPFAM" id="SSF57184">
    <property type="entry name" value="Growth factor receptor domain"/>
    <property type="match status" value="1"/>
</dbReference>
<keyword evidence="5 15" id="KW-0812">Transmembrane</keyword>
<accession>A0AAU9TYI1</accession>
<dbReference type="InterPro" id="IPR036116">
    <property type="entry name" value="FN3_sf"/>
</dbReference>
<dbReference type="CDD" id="cd00064">
    <property type="entry name" value="FU"/>
    <property type="match status" value="1"/>
</dbReference>
<dbReference type="InterPro" id="IPR000494">
    <property type="entry name" value="Rcpt_L-dom"/>
</dbReference>
<keyword evidence="7" id="KW-0418">Kinase</keyword>
<evidence type="ECO:0000256" key="13">
    <source>
        <dbReference type="ARBA" id="ARBA00023180"/>
    </source>
</evidence>
<evidence type="ECO:0000259" key="16">
    <source>
        <dbReference type="Pfam" id="PF00757"/>
    </source>
</evidence>
<dbReference type="EC" id="2.7.10.1" evidence="2"/>
<sequence length="865" mass="98878">MERLMMLENCTIVVGNLKISAFERTKPEDFKNLSFPKLKEVTGFMVVYRVAGLETLSTLLPNLTRIRGNTLLVDYALIVYDMFNLTEISLYNLIKIDRGGVIISGGPLTCYVNTIDWNAIAPGARHVLSKQDKYCNFPCTCTANSETNRCWNNKKCQIFLEGPDSRNCSRKCLGCRNTNSSSCNLCRDFTYKEECVSKCPNHTLVLSASNYCITLDECLYLESWAWNNTCVSECPKHFIQFIEAGNKTCIPCHNCYQTCGNLSIQTLDTIQNAEKCVYVNGSLTIHIWSLPNAMDELRHYLKNIIEVADYIKIYGSITITSLDFLSSLQRIRGQILYNGLYSLVIYDMPNLQSLFLPSVIQNLKVDNGTLRFYRNPMLCMQQIKKLTQKFPAMPNELDIPQGLNGYSGSCNEIFLNLTIDVKNETFAAASMYLLSKGVNYTVLYVRVPHGLNTSIVPETCSDSEWFAISVPDDFNDFVTVPLPSLHPASTYALCLETYEPSSRHLARSNIVKFKTHVGKPEPPFITELVANSSNLIVVRWVDHIDFRPYITHYELDINLVDINENNIIARDYCKVIDDDVYEIDKARHAKVMRPPMNYERGCESMCGILSTMPVGAMVEDYFDICETIGYCDDDFNRSKNYSIDGVVKSLTLDINGQRNEYHVGGLAPFRDYKFRLRACTKDSCSRTAKEVVRTLHLENADIASIIDYNIYDSGLIYVKWEPPKIANGPILAYTIEIYPNVKVSHLNHLIPQRWCVPGNKTSHTVKSNKASKYLVRICTTTLAHAYACKNWHKIEIKYELELWWIGLLFGLFITVFSWVTGWRWRMRKRKSDRIPLFDITSTYRQESEPPAIMLSDFTPIHNIYV</sequence>
<evidence type="ECO:0000313" key="19">
    <source>
        <dbReference type="Proteomes" id="UP001153954"/>
    </source>
</evidence>
<proteinExistence type="predicted"/>
<comment type="caution">
    <text evidence="18">The sequence shown here is derived from an EMBL/GenBank/DDBJ whole genome shotgun (WGS) entry which is preliminary data.</text>
</comment>
<keyword evidence="12" id="KW-0675">Receptor</keyword>
<keyword evidence="3" id="KW-0597">Phosphoprotein</keyword>
<comment type="subcellular location">
    <subcellularLocation>
        <location evidence="1">Membrane</location>
        <topology evidence="1">Single-pass type I membrane protein</topology>
    </subcellularLocation>
</comment>
<dbReference type="Proteomes" id="UP001153954">
    <property type="component" value="Unassembled WGS sequence"/>
</dbReference>
<feature type="domain" description="Receptor L-domain" evidence="17">
    <location>
        <begin position="9"/>
        <end position="120"/>
    </location>
</feature>
<dbReference type="Gene3D" id="3.80.20.20">
    <property type="entry name" value="Receptor L-domain"/>
    <property type="match status" value="2"/>
</dbReference>
<keyword evidence="10 15" id="KW-0472">Membrane</keyword>
<dbReference type="InterPro" id="IPR006211">
    <property type="entry name" value="Furin-like_Cys-rich_dom"/>
</dbReference>
<feature type="domain" description="Receptor L-domain" evidence="17">
    <location>
        <begin position="275"/>
        <end position="385"/>
    </location>
</feature>
<dbReference type="GO" id="GO:0005524">
    <property type="term" value="F:ATP binding"/>
    <property type="evidence" value="ECO:0007669"/>
    <property type="project" value="UniProtKB-KW"/>
</dbReference>
<feature type="transmembrane region" description="Helical" evidence="15">
    <location>
        <begin position="802"/>
        <end position="824"/>
    </location>
</feature>
<evidence type="ECO:0000256" key="11">
    <source>
        <dbReference type="ARBA" id="ARBA00023137"/>
    </source>
</evidence>
<evidence type="ECO:0000256" key="7">
    <source>
        <dbReference type="ARBA" id="ARBA00022777"/>
    </source>
</evidence>
<keyword evidence="11" id="KW-0829">Tyrosine-protein kinase</keyword>
<dbReference type="GO" id="GO:0016020">
    <property type="term" value="C:membrane"/>
    <property type="evidence" value="ECO:0007669"/>
    <property type="project" value="UniProtKB-SubCell"/>
</dbReference>
<protein>
    <recommendedName>
        <fullName evidence="2">receptor protein-tyrosine kinase</fullName>
        <ecNumber evidence="2">2.7.10.1</ecNumber>
    </recommendedName>
</protein>
<gene>
    <name evidence="18" type="ORF">EEDITHA_LOCUS6504</name>
</gene>
<evidence type="ECO:0000313" key="18">
    <source>
        <dbReference type="EMBL" id="CAH2090562.1"/>
    </source>
</evidence>
<dbReference type="CDD" id="cd00063">
    <property type="entry name" value="FN3"/>
    <property type="match status" value="1"/>
</dbReference>
<dbReference type="GO" id="GO:0004714">
    <property type="term" value="F:transmembrane receptor protein tyrosine kinase activity"/>
    <property type="evidence" value="ECO:0007669"/>
    <property type="project" value="UniProtKB-EC"/>
</dbReference>
<dbReference type="InterPro" id="IPR009030">
    <property type="entry name" value="Growth_fac_rcpt_cys_sf"/>
</dbReference>
<dbReference type="InterPro" id="IPR036941">
    <property type="entry name" value="Rcpt_L-dom_sf"/>
</dbReference>
<name>A0AAU9TYI1_EUPED</name>
<keyword evidence="4" id="KW-0808">Transferase</keyword>
<evidence type="ECO:0000256" key="15">
    <source>
        <dbReference type="SAM" id="Phobius"/>
    </source>
</evidence>
<feature type="domain" description="Furin-like cysteine-rich" evidence="16">
    <location>
        <begin position="140"/>
        <end position="259"/>
    </location>
</feature>
<evidence type="ECO:0000256" key="4">
    <source>
        <dbReference type="ARBA" id="ARBA00022679"/>
    </source>
</evidence>
<keyword evidence="13" id="KW-0325">Glycoprotein</keyword>
<evidence type="ECO:0000256" key="3">
    <source>
        <dbReference type="ARBA" id="ARBA00022553"/>
    </source>
</evidence>
<evidence type="ECO:0000256" key="14">
    <source>
        <dbReference type="ARBA" id="ARBA00051243"/>
    </source>
</evidence>
<dbReference type="Pfam" id="PF01030">
    <property type="entry name" value="Recep_L_domain"/>
    <property type="match status" value="2"/>
</dbReference>
<evidence type="ECO:0000256" key="1">
    <source>
        <dbReference type="ARBA" id="ARBA00004479"/>
    </source>
</evidence>
<organism evidence="18 19">
    <name type="scientific">Euphydryas editha</name>
    <name type="common">Edith's checkerspot</name>
    <dbReference type="NCBI Taxonomy" id="104508"/>
    <lineage>
        <taxon>Eukaryota</taxon>
        <taxon>Metazoa</taxon>
        <taxon>Ecdysozoa</taxon>
        <taxon>Arthropoda</taxon>
        <taxon>Hexapoda</taxon>
        <taxon>Insecta</taxon>
        <taxon>Pterygota</taxon>
        <taxon>Neoptera</taxon>
        <taxon>Endopterygota</taxon>
        <taxon>Lepidoptera</taxon>
        <taxon>Glossata</taxon>
        <taxon>Ditrysia</taxon>
        <taxon>Papilionoidea</taxon>
        <taxon>Nymphalidae</taxon>
        <taxon>Nymphalinae</taxon>
        <taxon>Euphydryas</taxon>
    </lineage>
</organism>
<reference evidence="18" key="1">
    <citation type="submission" date="2022-03" db="EMBL/GenBank/DDBJ databases">
        <authorList>
            <person name="Tunstrom K."/>
        </authorList>
    </citation>
    <scope>NUCLEOTIDE SEQUENCE</scope>
</reference>